<dbReference type="SUPFAM" id="SSF48452">
    <property type="entry name" value="TPR-like"/>
    <property type="match status" value="1"/>
</dbReference>
<name>A0A0J5X0B9_BURCE</name>
<proteinExistence type="inferred from homology"/>
<dbReference type="PANTHER" id="PTHR43630">
    <property type="entry name" value="POLY-BETA-1,6-N-ACETYL-D-GLUCOSAMINE SYNTHASE"/>
    <property type="match status" value="1"/>
</dbReference>
<dbReference type="RefSeq" id="WP_048244902.1">
    <property type="nucleotide sequence ID" value="NZ_LDWR01000014.1"/>
</dbReference>
<dbReference type="PANTHER" id="PTHR43630:SF2">
    <property type="entry name" value="GLYCOSYLTRANSFERASE"/>
    <property type="match status" value="1"/>
</dbReference>
<evidence type="ECO:0000259" key="2">
    <source>
        <dbReference type="Pfam" id="PF00535"/>
    </source>
</evidence>
<evidence type="ECO:0000256" key="1">
    <source>
        <dbReference type="ARBA" id="ARBA00038494"/>
    </source>
</evidence>
<dbReference type="AlphaFoldDB" id="A0A0J5X0B9"/>
<dbReference type="SUPFAM" id="SSF53448">
    <property type="entry name" value="Nucleotide-diphospho-sugar transferases"/>
    <property type="match status" value="1"/>
</dbReference>
<accession>A0A0J5X0B9</accession>
<dbReference type="Gene3D" id="3.90.550.10">
    <property type="entry name" value="Spore Coat Polysaccharide Biosynthesis Protein SpsA, Chain A"/>
    <property type="match status" value="1"/>
</dbReference>
<dbReference type="Proteomes" id="UP000036338">
    <property type="component" value="Unassembled WGS sequence"/>
</dbReference>
<protein>
    <recommendedName>
        <fullName evidence="2">Glycosyltransferase 2-like domain-containing protein</fullName>
    </recommendedName>
</protein>
<comment type="similarity">
    <text evidence="1">Belongs to the glycosyltransferase 2 family. WaaE/KdtX subfamily.</text>
</comment>
<dbReference type="Gene3D" id="1.25.40.10">
    <property type="entry name" value="Tetratricopeptide repeat domain"/>
    <property type="match status" value="1"/>
</dbReference>
<reference evidence="3 4" key="1">
    <citation type="submission" date="2015-05" db="EMBL/GenBank/DDBJ databases">
        <title>Draft genome of Burkholderia cepacia LK29.</title>
        <authorList>
            <person name="Chan X.Y."/>
        </authorList>
    </citation>
    <scope>NUCLEOTIDE SEQUENCE [LARGE SCALE GENOMIC DNA]</scope>
    <source>
        <strain evidence="3 4">LK29</strain>
    </source>
</reference>
<gene>
    <name evidence="3" type="ORF">VL15_08645</name>
</gene>
<dbReference type="PATRIC" id="fig|292.27.peg.1314"/>
<comment type="caution">
    <text evidence="3">The sequence shown here is derived from an EMBL/GenBank/DDBJ whole genome shotgun (WGS) entry which is preliminary data.</text>
</comment>
<organism evidence="3 4">
    <name type="scientific">Burkholderia cepacia</name>
    <name type="common">Pseudomonas cepacia</name>
    <dbReference type="NCBI Taxonomy" id="292"/>
    <lineage>
        <taxon>Bacteria</taxon>
        <taxon>Pseudomonadati</taxon>
        <taxon>Pseudomonadota</taxon>
        <taxon>Betaproteobacteria</taxon>
        <taxon>Burkholderiales</taxon>
        <taxon>Burkholderiaceae</taxon>
        <taxon>Burkholderia</taxon>
        <taxon>Burkholderia cepacia complex</taxon>
    </lineage>
</organism>
<sequence length="324" mass="36665">MLTACLIVHNEASVLARCLTSLMPWADACCVVDSGSTDGTVDLARQFGARVQVMPTLADARGRLIDFAAARNAALAMVRDGWVLSIDADEVLAIRDRAEWRRLIRRRDLQAIELVILSGGTRWYVPRVFRKQPWSTWHGRVHEWIALREPTCRTDCATLTNQPDKTGKESAVERDLRLCAVALRDDPDDLRAVFYHARALRLAKRHAEAIPLYLRYWRQAEFQAGRYTAMLGAATCALLMHDLEASRRYAMVAYRLDPALAEACCVLGDVALGMGRADLAIGWFDKALHKRLPGIAQALFVDESCYGPYPRERLRWIRERMQAR</sequence>
<dbReference type="InterPro" id="IPR001173">
    <property type="entry name" value="Glyco_trans_2-like"/>
</dbReference>
<dbReference type="InterPro" id="IPR029044">
    <property type="entry name" value="Nucleotide-diphossugar_trans"/>
</dbReference>
<feature type="domain" description="Glycosyltransferase 2-like" evidence="2">
    <location>
        <begin position="5"/>
        <end position="93"/>
    </location>
</feature>
<dbReference type="InterPro" id="IPR011990">
    <property type="entry name" value="TPR-like_helical_dom_sf"/>
</dbReference>
<dbReference type="EMBL" id="LDWR01000014">
    <property type="protein sequence ID" value="KML60454.1"/>
    <property type="molecule type" value="Genomic_DNA"/>
</dbReference>
<dbReference type="Pfam" id="PF00535">
    <property type="entry name" value="Glycos_transf_2"/>
    <property type="match status" value="1"/>
</dbReference>
<evidence type="ECO:0000313" key="4">
    <source>
        <dbReference type="Proteomes" id="UP000036338"/>
    </source>
</evidence>
<evidence type="ECO:0000313" key="3">
    <source>
        <dbReference type="EMBL" id="KML60454.1"/>
    </source>
</evidence>